<name>A0A3S4ZTU9_9PLAT</name>
<reference evidence="1" key="1">
    <citation type="submission" date="2018-11" db="EMBL/GenBank/DDBJ databases">
        <authorList>
            <consortium name="Pathogen Informatics"/>
        </authorList>
    </citation>
    <scope>NUCLEOTIDE SEQUENCE</scope>
</reference>
<evidence type="ECO:0000313" key="1">
    <source>
        <dbReference type="EMBL" id="VEL19641.1"/>
    </source>
</evidence>
<keyword evidence="2" id="KW-1185">Reference proteome</keyword>
<comment type="caution">
    <text evidence="1">The sequence shown here is derived from an EMBL/GenBank/DDBJ whole genome shotgun (WGS) entry which is preliminary data.</text>
</comment>
<gene>
    <name evidence="1" type="ORF">PXEA_LOCUS13081</name>
</gene>
<dbReference type="EMBL" id="CAAALY010042503">
    <property type="protein sequence ID" value="VEL19641.1"/>
    <property type="molecule type" value="Genomic_DNA"/>
</dbReference>
<accession>A0A3S4ZTU9</accession>
<organism evidence="1 2">
    <name type="scientific">Protopolystoma xenopodis</name>
    <dbReference type="NCBI Taxonomy" id="117903"/>
    <lineage>
        <taxon>Eukaryota</taxon>
        <taxon>Metazoa</taxon>
        <taxon>Spiralia</taxon>
        <taxon>Lophotrochozoa</taxon>
        <taxon>Platyhelminthes</taxon>
        <taxon>Monogenea</taxon>
        <taxon>Polyopisthocotylea</taxon>
        <taxon>Polystomatidea</taxon>
        <taxon>Polystomatidae</taxon>
        <taxon>Protopolystoma</taxon>
    </lineage>
</organism>
<proteinExistence type="predicted"/>
<evidence type="ECO:0000313" key="2">
    <source>
        <dbReference type="Proteomes" id="UP000784294"/>
    </source>
</evidence>
<protein>
    <submittedName>
        <fullName evidence="1">Uncharacterized protein</fullName>
    </submittedName>
</protein>
<dbReference type="AlphaFoldDB" id="A0A3S4ZTU9"/>
<sequence>MSLACLSTHQPSRPTGLNLPASQVTLAPVSSRPCSPAAAGVSLNFAANSPAELPSSTGSHTCKPAILTISSTPSSIEFQAPVSFSESSGLIETLSAVSESSSHAFLDTCTPTASQTSYLKLIRLI</sequence>
<dbReference type="Proteomes" id="UP000784294">
    <property type="component" value="Unassembled WGS sequence"/>
</dbReference>